<dbReference type="PANTHER" id="PTHR24418">
    <property type="entry name" value="TYROSINE-PROTEIN KINASE"/>
    <property type="match status" value="1"/>
</dbReference>
<proteinExistence type="predicted"/>
<evidence type="ECO:0000256" key="2">
    <source>
        <dbReference type="ARBA" id="ARBA00022840"/>
    </source>
</evidence>
<dbReference type="PROSITE" id="PS50011">
    <property type="entry name" value="PROTEIN_KINASE_DOM"/>
    <property type="match status" value="1"/>
</dbReference>
<protein>
    <recommendedName>
        <fullName evidence="3">Protein kinase domain-containing protein</fullName>
    </recommendedName>
</protein>
<name>A0A8T1VLY7_9STRA</name>
<keyword evidence="1" id="KW-0547">Nucleotide-binding</keyword>
<dbReference type="OrthoDB" id="128817at2759"/>
<dbReference type="Pfam" id="PF07714">
    <property type="entry name" value="PK_Tyr_Ser-Thr"/>
    <property type="match status" value="1"/>
</dbReference>
<evidence type="ECO:0000313" key="5">
    <source>
        <dbReference type="Proteomes" id="UP000694044"/>
    </source>
</evidence>
<keyword evidence="2" id="KW-0067">ATP-binding</keyword>
<dbReference type="GO" id="GO:0004672">
    <property type="term" value="F:protein kinase activity"/>
    <property type="evidence" value="ECO:0007669"/>
    <property type="project" value="InterPro"/>
</dbReference>
<keyword evidence="5" id="KW-1185">Reference proteome</keyword>
<accession>A0A8T1VLY7</accession>
<feature type="domain" description="Protein kinase" evidence="3">
    <location>
        <begin position="52"/>
        <end position="219"/>
    </location>
</feature>
<evidence type="ECO:0000313" key="4">
    <source>
        <dbReference type="EMBL" id="KAG7382131.1"/>
    </source>
</evidence>
<organism evidence="4 5">
    <name type="scientific">Phytophthora pseudosyringae</name>
    <dbReference type="NCBI Taxonomy" id="221518"/>
    <lineage>
        <taxon>Eukaryota</taxon>
        <taxon>Sar</taxon>
        <taxon>Stramenopiles</taxon>
        <taxon>Oomycota</taxon>
        <taxon>Peronosporomycetes</taxon>
        <taxon>Peronosporales</taxon>
        <taxon>Peronosporaceae</taxon>
        <taxon>Phytophthora</taxon>
    </lineage>
</organism>
<dbReference type="CDD" id="cd00180">
    <property type="entry name" value="PKc"/>
    <property type="match status" value="1"/>
</dbReference>
<dbReference type="InterPro" id="IPR001245">
    <property type="entry name" value="Ser-Thr/Tyr_kinase_cat_dom"/>
</dbReference>
<dbReference type="Proteomes" id="UP000694044">
    <property type="component" value="Unassembled WGS sequence"/>
</dbReference>
<sequence>MLTLTFELDQRDERHTEGDKARMKLLMSNIQTASRVAVGQLPAWFLPDYEVEFEPQPFARGPCGSVHRGVLHSDTPVVVKCFDAPDMRIDSRTARLLENEMETLVQMDNPNVVKMLGTCHVSTPPFLVCEDAINDDMGSYVSVSGDSKQQRWKLLHQAALGLAYIHSKGIVHGHLKLSNILVGADGQAKLSDFGLKTMRYISKTSTASSVPYVGAPPSV</sequence>
<dbReference type="GO" id="GO:0005524">
    <property type="term" value="F:ATP binding"/>
    <property type="evidence" value="ECO:0007669"/>
    <property type="project" value="UniProtKB-KW"/>
</dbReference>
<dbReference type="InterPro" id="IPR050198">
    <property type="entry name" value="Non-receptor_tyrosine_kinases"/>
</dbReference>
<evidence type="ECO:0000259" key="3">
    <source>
        <dbReference type="PROSITE" id="PS50011"/>
    </source>
</evidence>
<dbReference type="InterPro" id="IPR000719">
    <property type="entry name" value="Prot_kinase_dom"/>
</dbReference>
<dbReference type="EMBL" id="JAGDFM010000219">
    <property type="protein sequence ID" value="KAG7382131.1"/>
    <property type="molecule type" value="Genomic_DNA"/>
</dbReference>
<comment type="caution">
    <text evidence="4">The sequence shown here is derived from an EMBL/GenBank/DDBJ whole genome shotgun (WGS) entry which is preliminary data.</text>
</comment>
<evidence type="ECO:0000256" key="1">
    <source>
        <dbReference type="ARBA" id="ARBA00022741"/>
    </source>
</evidence>
<reference evidence="4" key="1">
    <citation type="submission" date="2021-02" db="EMBL/GenBank/DDBJ databases">
        <authorList>
            <person name="Palmer J.M."/>
        </authorList>
    </citation>
    <scope>NUCLEOTIDE SEQUENCE</scope>
    <source>
        <strain evidence="4">SCRP734</strain>
    </source>
</reference>
<gene>
    <name evidence="4" type="ORF">PHYPSEUDO_005207</name>
</gene>
<dbReference type="AlphaFoldDB" id="A0A8T1VLY7"/>